<dbReference type="EMBL" id="BMAW01132102">
    <property type="protein sequence ID" value="GFU41994.1"/>
    <property type="molecule type" value="Genomic_DNA"/>
</dbReference>
<accession>A0A8X6URA5</accession>
<sequence>MPCKDGYQIVCLPERTKLIRAPKPKPPASQRIEEMIEFVNPFILPKKLPEIKSKPCGLPKYKMVVKPLVTLKLLYTDENGIKFQFAPSPRYDPFY</sequence>
<reference evidence="1" key="1">
    <citation type="submission" date="2020-08" db="EMBL/GenBank/DDBJ databases">
        <title>Multicomponent nature underlies the extraordinary mechanical properties of spider dragline silk.</title>
        <authorList>
            <person name="Kono N."/>
            <person name="Nakamura H."/>
            <person name="Mori M."/>
            <person name="Yoshida Y."/>
            <person name="Ohtoshi R."/>
            <person name="Malay A.D."/>
            <person name="Moran D.A.P."/>
            <person name="Tomita M."/>
            <person name="Numata K."/>
            <person name="Arakawa K."/>
        </authorList>
    </citation>
    <scope>NUCLEOTIDE SEQUENCE</scope>
</reference>
<evidence type="ECO:0000313" key="1">
    <source>
        <dbReference type="EMBL" id="GFU41994.1"/>
    </source>
</evidence>
<comment type="caution">
    <text evidence="1">The sequence shown here is derived from an EMBL/GenBank/DDBJ whole genome shotgun (WGS) entry which is preliminary data.</text>
</comment>
<keyword evidence="2" id="KW-1185">Reference proteome</keyword>
<evidence type="ECO:0000313" key="2">
    <source>
        <dbReference type="Proteomes" id="UP000887013"/>
    </source>
</evidence>
<protein>
    <submittedName>
        <fullName evidence="1">Uncharacterized protein</fullName>
    </submittedName>
</protein>
<name>A0A8X6URA5_NEPPI</name>
<dbReference type="AlphaFoldDB" id="A0A8X6URA5"/>
<proteinExistence type="predicted"/>
<organism evidence="1 2">
    <name type="scientific">Nephila pilipes</name>
    <name type="common">Giant wood spider</name>
    <name type="synonym">Nephila maculata</name>
    <dbReference type="NCBI Taxonomy" id="299642"/>
    <lineage>
        <taxon>Eukaryota</taxon>
        <taxon>Metazoa</taxon>
        <taxon>Ecdysozoa</taxon>
        <taxon>Arthropoda</taxon>
        <taxon>Chelicerata</taxon>
        <taxon>Arachnida</taxon>
        <taxon>Araneae</taxon>
        <taxon>Araneomorphae</taxon>
        <taxon>Entelegynae</taxon>
        <taxon>Araneoidea</taxon>
        <taxon>Nephilidae</taxon>
        <taxon>Nephila</taxon>
    </lineage>
</organism>
<dbReference type="OrthoDB" id="6433456at2759"/>
<dbReference type="Proteomes" id="UP000887013">
    <property type="component" value="Unassembled WGS sequence"/>
</dbReference>
<gene>
    <name evidence="1" type="ORF">NPIL_384341</name>
</gene>